<evidence type="ECO:0000256" key="1">
    <source>
        <dbReference type="ARBA" id="ARBA00009820"/>
    </source>
</evidence>
<dbReference type="RefSeq" id="WP_344063544.1">
    <property type="nucleotide sequence ID" value="NZ_BAAAPN010000032.1"/>
</dbReference>
<dbReference type="EMBL" id="BAAAPN010000032">
    <property type="protein sequence ID" value="GAA1753803.1"/>
    <property type="molecule type" value="Genomic_DNA"/>
</dbReference>
<evidence type="ECO:0000256" key="2">
    <source>
        <dbReference type="SAM" id="SignalP"/>
    </source>
</evidence>
<comment type="caution">
    <text evidence="3">The sequence shown here is derived from an EMBL/GenBank/DDBJ whole genome shotgun (WGS) entry which is preliminary data.</text>
</comment>
<dbReference type="Pfam" id="PF07676">
    <property type="entry name" value="PD40"/>
    <property type="match status" value="2"/>
</dbReference>
<reference evidence="4" key="1">
    <citation type="journal article" date="2019" name="Int. J. Syst. Evol. Microbiol.">
        <title>The Global Catalogue of Microorganisms (GCM) 10K type strain sequencing project: providing services to taxonomists for standard genome sequencing and annotation.</title>
        <authorList>
            <consortium name="The Broad Institute Genomics Platform"/>
            <consortium name="The Broad Institute Genome Sequencing Center for Infectious Disease"/>
            <person name="Wu L."/>
            <person name="Ma J."/>
        </authorList>
    </citation>
    <scope>NUCLEOTIDE SEQUENCE [LARGE SCALE GENOMIC DNA]</scope>
    <source>
        <strain evidence="4">JCM 15591</strain>
    </source>
</reference>
<keyword evidence="2" id="KW-0732">Signal</keyword>
<evidence type="ECO:0000313" key="4">
    <source>
        <dbReference type="Proteomes" id="UP001501475"/>
    </source>
</evidence>
<keyword evidence="4" id="KW-1185">Reference proteome</keyword>
<feature type="chain" id="PRO_5047397306" description="WD40 repeat protein" evidence="2">
    <location>
        <begin position="23"/>
        <end position="302"/>
    </location>
</feature>
<organism evidence="3 4">
    <name type="scientific">Nostocoides vanveenii</name>
    <dbReference type="NCBI Taxonomy" id="330835"/>
    <lineage>
        <taxon>Bacteria</taxon>
        <taxon>Bacillati</taxon>
        <taxon>Actinomycetota</taxon>
        <taxon>Actinomycetes</taxon>
        <taxon>Micrococcales</taxon>
        <taxon>Intrasporangiaceae</taxon>
        <taxon>Nostocoides</taxon>
    </lineage>
</organism>
<dbReference type="InterPro" id="IPR011042">
    <property type="entry name" value="6-blade_b-propeller_TolB-like"/>
</dbReference>
<proteinExistence type="inferred from homology"/>
<dbReference type="PANTHER" id="PTHR36842">
    <property type="entry name" value="PROTEIN TOLB HOMOLOG"/>
    <property type="match status" value="1"/>
</dbReference>
<sequence length="302" mass="31595">MIRALTAVTAATLIAGTAPASAQQPDGGMLLAPPRPGATGTLLNGRTLAAGYLVLDADISPDGKTVAFSGHRTGDWNVDIFTVPVNGGNPTRITTHDAWDDNPAWSPDGTQIAYSTGLLDEQPFRDIAIVKSTGGTPRYVTDASAALSGACPVGHRINRPVWFSDGKRLLVSDQCDAGWPNVTTTNSTQIISVATGATLSTITGVWDADLSPNGREIAGVTYANGTSGATTVIARYTIDGRRITNVTAAKKGLGQYDPIYSPRGNRIAYRKAVGADSTAWTVGINGGTRRNVDGTARVLDWR</sequence>
<evidence type="ECO:0008006" key="5">
    <source>
        <dbReference type="Google" id="ProtNLM"/>
    </source>
</evidence>
<comment type="similarity">
    <text evidence="1">Belongs to the TolB family.</text>
</comment>
<protein>
    <recommendedName>
        <fullName evidence="5">WD40 repeat protein</fullName>
    </recommendedName>
</protein>
<accession>A0ABP4WFX6</accession>
<gene>
    <name evidence="3" type="ORF">GCM10009810_12080</name>
</gene>
<evidence type="ECO:0000313" key="3">
    <source>
        <dbReference type="EMBL" id="GAA1753803.1"/>
    </source>
</evidence>
<dbReference type="Proteomes" id="UP001501475">
    <property type="component" value="Unassembled WGS sequence"/>
</dbReference>
<dbReference type="InterPro" id="IPR011659">
    <property type="entry name" value="WD40"/>
</dbReference>
<dbReference type="SUPFAM" id="SSF69304">
    <property type="entry name" value="Tricorn protease N-terminal domain"/>
    <property type="match status" value="1"/>
</dbReference>
<dbReference type="Gene3D" id="2.120.10.30">
    <property type="entry name" value="TolB, C-terminal domain"/>
    <property type="match status" value="2"/>
</dbReference>
<name>A0ABP4WFX6_9MICO</name>
<feature type="signal peptide" evidence="2">
    <location>
        <begin position="1"/>
        <end position="22"/>
    </location>
</feature>
<dbReference type="PANTHER" id="PTHR36842:SF1">
    <property type="entry name" value="PROTEIN TOLB"/>
    <property type="match status" value="1"/>
</dbReference>